<feature type="non-terminal residue" evidence="2">
    <location>
        <position position="71"/>
    </location>
</feature>
<keyword evidence="3" id="KW-1185">Reference proteome</keyword>
<proteinExistence type="predicted"/>
<sequence length="71" mass="7222">ATPVTTALLPGTRTVATRQAGSHWGRPSPGPSQAGLGTCQRDALCQVLVTGAQPINSTDIDSPVPDALEIT</sequence>
<feature type="region of interest" description="Disordered" evidence="1">
    <location>
        <begin position="17"/>
        <end position="36"/>
    </location>
</feature>
<gene>
    <name evidence="2" type="ORF">BN2614_LOCUS2</name>
</gene>
<feature type="non-terminal residue" evidence="2">
    <location>
        <position position="1"/>
    </location>
</feature>
<protein>
    <submittedName>
        <fullName evidence="2">Uncharacterized protein</fullName>
    </submittedName>
</protein>
<comment type="caution">
    <text evidence="2">The sequence shown here is derived from an EMBL/GenBank/DDBJ whole genome shotgun (WGS) entry which is preliminary data.</text>
</comment>
<evidence type="ECO:0000256" key="1">
    <source>
        <dbReference type="SAM" id="MobiDB-lite"/>
    </source>
</evidence>
<evidence type="ECO:0000313" key="3">
    <source>
        <dbReference type="Proteomes" id="UP000269945"/>
    </source>
</evidence>
<name>A0A9X9M9Y7_GULGU</name>
<dbReference type="EMBL" id="CYRY02044923">
    <property type="protein sequence ID" value="VCX40132.1"/>
    <property type="molecule type" value="Genomic_DNA"/>
</dbReference>
<reference evidence="2 3" key="1">
    <citation type="submission" date="2018-10" db="EMBL/GenBank/DDBJ databases">
        <authorList>
            <person name="Ekblom R."/>
            <person name="Jareborg N."/>
        </authorList>
    </citation>
    <scope>NUCLEOTIDE SEQUENCE [LARGE SCALE GENOMIC DNA]</scope>
    <source>
        <tissue evidence="2">Muscle</tissue>
    </source>
</reference>
<accession>A0A9X9M9Y7</accession>
<organism evidence="2 3">
    <name type="scientific">Gulo gulo</name>
    <name type="common">Wolverine</name>
    <name type="synonym">Gluton</name>
    <dbReference type="NCBI Taxonomy" id="48420"/>
    <lineage>
        <taxon>Eukaryota</taxon>
        <taxon>Metazoa</taxon>
        <taxon>Chordata</taxon>
        <taxon>Craniata</taxon>
        <taxon>Vertebrata</taxon>
        <taxon>Euteleostomi</taxon>
        <taxon>Mammalia</taxon>
        <taxon>Eutheria</taxon>
        <taxon>Laurasiatheria</taxon>
        <taxon>Carnivora</taxon>
        <taxon>Caniformia</taxon>
        <taxon>Musteloidea</taxon>
        <taxon>Mustelidae</taxon>
        <taxon>Guloninae</taxon>
        <taxon>Gulo</taxon>
    </lineage>
</organism>
<dbReference type="AlphaFoldDB" id="A0A9X9M9Y7"/>
<dbReference type="Proteomes" id="UP000269945">
    <property type="component" value="Unassembled WGS sequence"/>
</dbReference>
<evidence type="ECO:0000313" key="2">
    <source>
        <dbReference type="EMBL" id="VCX40132.1"/>
    </source>
</evidence>